<comment type="caution">
    <text evidence="2">The sequence shown here is derived from an EMBL/GenBank/DDBJ whole genome shotgun (WGS) entry which is preliminary data.</text>
</comment>
<evidence type="ECO:0000313" key="2">
    <source>
        <dbReference type="EMBL" id="MYD91347.1"/>
    </source>
</evidence>
<keyword evidence="1" id="KW-1133">Transmembrane helix</keyword>
<gene>
    <name evidence="2" type="ORF">F4Y08_13595</name>
</gene>
<organism evidence="2">
    <name type="scientific">Caldilineaceae bacterium SB0662_bin_9</name>
    <dbReference type="NCBI Taxonomy" id="2605258"/>
    <lineage>
        <taxon>Bacteria</taxon>
        <taxon>Bacillati</taxon>
        <taxon>Chloroflexota</taxon>
        <taxon>Caldilineae</taxon>
        <taxon>Caldilineales</taxon>
        <taxon>Caldilineaceae</taxon>
    </lineage>
</organism>
<evidence type="ECO:0008006" key="3">
    <source>
        <dbReference type="Google" id="ProtNLM"/>
    </source>
</evidence>
<name>A0A6B1DWJ4_9CHLR</name>
<sequence length="172" mass="20130">MIILLCGSDKDKQTMIWFNITQWFTDFAKHPLGEGIIIGLTVAFIIGVYHSLHYRWVQHRRQQKQIKRIAKVVLIGSEMFDKLSSDLKAQYPNVLEIDIGRIAYNMVFNVFNDIMNYHAYDVPVDNIIHMKSIIGFYTASDGNKPPNRTLDEYHEVFKTLENLSWIKKHIND</sequence>
<proteinExistence type="predicted"/>
<dbReference type="AlphaFoldDB" id="A0A6B1DWJ4"/>
<feature type="transmembrane region" description="Helical" evidence="1">
    <location>
        <begin position="36"/>
        <end position="57"/>
    </location>
</feature>
<evidence type="ECO:0000256" key="1">
    <source>
        <dbReference type="SAM" id="Phobius"/>
    </source>
</evidence>
<reference evidence="2" key="1">
    <citation type="submission" date="2019-09" db="EMBL/GenBank/DDBJ databases">
        <title>Characterisation of the sponge microbiome using genome-centric metagenomics.</title>
        <authorList>
            <person name="Engelberts J.P."/>
            <person name="Robbins S.J."/>
            <person name="De Goeij J.M."/>
            <person name="Aranda M."/>
            <person name="Bell S.C."/>
            <person name="Webster N.S."/>
        </authorList>
    </citation>
    <scope>NUCLEOTIDE SEQUENCE</scope>
    <source>
        <strain evidence="2">SB0662_bin_9</strain>
    </source>
</reference>
<dbReference type="EMBL" id="VXPY01000094">
    <property type="protein sequence ID" value="MYD91347.1"/>
    <property type="molecule type" value="Genomic_DNA"/>
</dbReference>
<keyword evidence="1" id="KW-0472">Membrane</keyword>
<protein>
    <recommendedName>
        <fullName evidence="3">DUF4760 domain-containing protein</fullName>
    </recommendedName>
</protein>
<accession>A0A6B1DWJ4</accession>
<keyword evidence="1" id="KW-0812">Transmembrane</keyword>